<organism evidence="2 3">
    <name type="scientific">Paenibacillus alvei</name>
    <name type="common">Bacillus alvei</name>
    <dbReference type="NCBI Taxonomy" id="44250"/>
    <lineage>
        <taxon>Bacteria</taxon>
        <taxon>Bacillati</taxon>
        <taxon>Bacillota</taxon>
        <taxon>Bacilli</taxon>
        <taxon>Bacillales</taxon>
        <taxon>Paenibacillaceae</taxon>
        <taxon>Paenibacillus</taxon>
    </lineage>
</organism>
<evidence type="ECO:0000256" key="1">
    <source>
        <dbReference type="SAM" id="Phobius"/>
    </source>
</evidence>
<evidence type="ECO:0000313" key="3">
    <source>
        <dbReference type="Proteomes" id="UP001527181"/>
    </source>
</evidence>
<reference evidence="2 3" key="1">
    <citation type="submission" date="2022-05" db="EMBL/GenBank/DDBJ databases">
        <title>Genome Sequencing of Bee-Associated Microbes.</title>
        <authorList>
            <person name="Dunlap C."/>
        </authorList>
    </citation>
    <scope>NUCLEOTIDE SEQUENCE [LARGE SCALE GENOMIC DNA]</scope>
    <source>
        <strain evidence="2 3">NRRL B-04010</strain>
    </source>
</reference>
<sequence>MFKQHNQMNIGRIWMTMYFVVLILGCNHLYGYSLLDSFLDLIGIGSWTKVGEWGWHITSFITIPILLLSMIQTSRCMRARYPSIFLILFISLLIWSAVYPKLTEGIVSVGELILK</sequence>
<dbReference type="Proteomes" id="UP001527181">
    <property type="component" value="Unassembled WGS sequence"/>
</dbReference>
<proteinExistence type="predicted"/>
<keyword evidence="1" id="KW-0812">Transmembrane</keyword>
<keyword evidence="1" id="KW-1133">Transmembrane helix</keyword>
<dbReference type="PROSITE" id="PS51257">
    <property type="entry name" value="PROKAR_LIPOPROTEIN"/>
    <property type="match status" value="1"/>
</dbReference>
<protein>
    <submittedName>
        <fullName evidence="2">Uncharacterized protein</fullName>
    </submittedName>
</protein>
<dbReference type="RefSeq" id="WP_268599258.1">
    <property type="nucleotide sequence ID" value="NZ_JAMDNP010000087.1"/>
</dbReference>
<feature type="transmembrane region" description="Helical" evidence="1">
    <location>
        <begin position="83"/>
        <end position="102"/>
    </location>
</feature>
<feature type="transmembrane region" description="Helical" evidence="1">
    <location>
        <begin position="12"/>
        <end position="33"/>
    </location>
</feature>
<keyword evidence="3" id="KW-1185">Reference proteome</keyword>
<accession>A0ABT4H604</accession>
<dbReference type="EMBL" id="JAMDNP010000087">
    <property type="protein sequence ID" value="MCY9764390.1"/>
    <property type="molecule type" value="Genomic_DNA"/>
</dbReference>
<evidence type="ECO:0000313" key="2">
    <source>
        <dbReference type="EMBL" id="MCY9764390.1"/>
    </source>
</evidence>
<keyword evidence="1" id="KW-0472">Membrane</keyword>
<comment type="caution">
    <text evidence="2">The sequence shown here is derived from an EMBL/GenBank/DDBJ whole genome shotgun (WGS) entry which is preliminary data.</text>
</comment>
<gene>
    <name evidence="2" type="ORF">M5X12_28230</name>
</gene>
<feature type="transmembrane region" description="Helical" evidence="1">
    <location>
        <begin position="53"/>
        <end position="71"/>
    </location>
</feature>
<name>A0ABT4H604_PAEAL</name>